<gene>
    <name evidence="1" type="ORF">BRAD3257_2089</name>
</gene>
<dbReference type="Proteomes" id="UP000246085">
    <property type="component" value="Chromosome BRAD3257"/>
</dbReference>
<organism evidence="1 2">
    <name type="scientific">Bradyrhizobium vignae</name>
    <dbReference type="NCBI Taxonomy" id="1549949"/>
    <lineage>
        <taxon>Bacteria</taxon>
        <taxon>Pseudomonadati</taxon>
        <taxon>Pseudomonadota</taxon>
        <taxon>Alphaproteobacteria</taxon>
        <taxon>Hyphomicrobiales</taxon>
        <taxon>Nitrobacteraceae</taxon>
        <taxon>Bradyrhizobium</taxon>
    </lineage>
</organism>
<dbReference type="KEGG" id="bvz:BRAD3257_2089"/>
<reference evidence="1 2" key="1">
    <citation type="submission" date="2018-03" db="EMBL/GenBank/DDBJ databases">
        <authorList>
            <person name="Gully D."/>
        </authorList>
    </citation>
    <scope>NUCLEOTIDE SEQUENCE [LARGE SCALE GENOMIC DNA]</scope>
    <source>
        <strain evidence="1">ORS3257</strain>
    </source>
</reference>
<evidence type="ECO:0000313" key="1">
    <source>
        <dbReference type="EMBL" id="SPP93179.1"/>
    </source>
</evidence>
<dbReference type="RefSeq" id="WP_122401594.1">
    <property type="nucleotide sequence ID" value="NZ_LS398110.1"/>
</dbReference>
<protein>
    <submittedName>
        <fullName evidence="1">Uncharacterized protein</fullName>
    </submittedName>
</protein>
<accession>A0A2U3PVN2</accession>
<name>A0A2U3PVN2_9BRAD</name>
<evidence type="ECO:0000313" key="2">
    <source>
        <dbReference type="Proteomes" id="UP000246085"/>
    </source>
</evidence>
<dbReference type="EMBL" id="LS398110">
    <property type="protein sequence ID" value="SPP93179.1"/>
    <property type="molecule type" value="Genomic_DNA"/>
</dbReference>
<dbReference type="AlphaFoldDB" id="A0A2U3PVN2"/>
<proteinExistence type="predicted"/>
<sequence>MDLTEIERAFLEQLSSEPWISTQLFDHELVARLVESGLVEAIPEASGNTEYRITAQGRAALSG</sequence>